<accession>A0A239F4V8</accession>
<name>A0A239F4V8_9ACTN</name>
<dbReference type="AlphaFoldDB" id="A0A239F4V8"/>
<proteinExistence type="predicted"/>
<sequence>MIAAPRRTGVLRTGVLRKGPRLRRGVHVGFAFGAVVLGLIAVTWGGGSAAAALDQWGKHRTTARVVSVHAHEYPKFLGIRYTTREGRDVLTVMDERHAEDVAKGERIEILYDPGDPERAQRYQRLGSAPVVVLSFAAAAAVLGAAAYRTRGRPAG</sequence>
<keyword evidence="1" id="KW-1133">Transmembrane helix</keyword>
<keyword evidence="1" id="KW-0812">Transmembrane</keyword>
<feature type="transmembrane region" description="Helical" evidence="1">
    <location>
        <begin position="26"/>
        <end position="46"/>
    </location>
</feature>
<organism evidence="2 3">
    <name type="scientific">Actinomadura meyerae</name>
    <dbReference type="NCBI Taxonomy" id="240840"/>
    <lineage>
        <taxon>Bacteria</taxon>
        <taxon>Bacillati</taxon>
        <taxon>Actinomycetota</taxon>
        <taxon>Actinomycetes</taxon>
        <taxon>Streptosporangiales</taxon>
        <taxon>Thermomonosporaceae</taxon>
        <taxon>Actinomadura</taxon>
    </lineage>
</organism>
<evidence type="ECO:0000313" key="2">
    <source>
        <dbReference type="EMBL" id="SNS51877.1"/>
    </source>
</evidence>
<keyword evidence="3" id="KW-1185">Reference proteome</keyword>
<evidence type="ECO:0000313" key="3">
    <source>
        <dbReference type="Proteomes" id="UP000198318"/>
    </source>
</evidence>
<evidence type="ECO:0008006" key="4">
    <source>
        <dbReference type="Google" id="ProtNLM"/>
    </source>
</evidence>
<dbReference type="EMBL" id="FZOR01000005">
    <property type="protein sequence ID" value="SNS51877.1"/>
    <property type="molecule type" value="Genomic_DNA"/>
</dbReference>
<gene>
    <name evidence="2" type="ORF">SAMN05443665_1005163</name>
</gene>
<dbReference type="Proteomes" id="UP000198318">
    <property type="component" value="Unassembled WGS sequence"/>
</dbReference>
<feature type="transmembrane region" description="Helical" evidence="1">
    <location>
        <begin position="126"/>
        <end position="147"/>
    </location>
</feature>
<keyword evidence="1" id="KW-0472">Membrane</keyword>
<evidence type="ECO:0000256" key="1">
    <source>
        <dbReference type="SAM" id="Phobius"/>
    </source>
</evidence>
<protein>
    <recommendedName>
        <fullName evidence="4">DUF3592 domain-containing protein</fullName>
    </recommendedName>
</protein>
<reference evidence="2 3" key="1">
    <citation type="submission" date="2017-06" db="EMBL/GenBank/DDBJ databases">
        <authorList>
            <person name="Kim H.J."/>
            <person name="Triplett B.A."/>
        </authorList>
    </citation>
    <scope>NUCLEOTIDE SEQUENCE [LARGE SCALE GENOMIC DNA]</scope>
    <source>
        <strain evidence="2 3">DSM 44715</strain>
    </source>
</reference>